<evidence type="ECO:0000313" key="1">
    <source>
        <dbReference type="EMBL" id="WOX57386.1"/>
    </source>
</evidence>
<gene>
    <name evidence="1" type="ORF">R6Y96_08800</name>
</gene>
<evidence type="ECO:0000313" key="2">
    <source>
        <dbReference type="Proteomes" id="UP001305652"/>
    </source>
</evidence>
<protein>
    <submittedName>
        <fullName evidence="1">Uncharacterized protein</fullName>
    </submittedName>
</protein>
<reference evidence="1 2" key="1">
    <citation type="submission" date="2023-10" db="EMBL/GenBank/DDBJ databases">
        <title>The complete genome sequence of Methanoculleus receptaculi DSM 18860.</title>
        <authorList>
            <person name="Lai S.-J."/>
            <person name="You Y.-T."/>
            <person name="Chen S.-C."/>
        </authorList>
    </citation>
    <scope>NUCLEOTIDE SEQUENCE [LARGE SCALE GENOMIC DNA]</scope>
    <source>
        <strain evidence="1 2">DSM 18860</strain>
    </source>
</reference>
<dbReference type="GeneID" id="85733251"/>
<keyword evidence="2" id="KW-1185">Reference proteome</keyword>
<accession>A0AAX4FTX8</accession>
<dbReference type="RefSeq" id="WP_318620966.1">
    <property type="nucleotide sequence ID" value="NZ_CP137642.1"/>
</dbReference>
<sequence>MVYASALIPAWRWSILVQCRFRRSLLPAVYHLPFDDLKDRSLKIRGLEARDFDDAFEKIRSPTTADEIDRYEECNRNFGE</sequence>
<dbReference type="KEGG" id="mrc:R6Y96_08800"/>
<name>A0AAX4FTX8_9EURY</name>
<organism evidence="1 2">
    <name type="scientific">Methanoculleus receptaculi</name>
    <dbReference type="NCBI Taxonomy" id="394967"/>
    <lineage>
        <taxon>Archaea</taxon>
        <taxon>Methanobacteriati</taxon>
        <taxon>Methanobacteriota</taxon>
        <taxon>Stenosarchaea group</taxon>
        <taxon>Methanomicrobia</taxon>
        <taxon>Methanomicrobiales</taxon>
        <taxon>Methanomicrobiaceae</taxon>
        <taxon>Methanoculleus</taxon>
    </lineage>
</organism>
<proteinExistence type="predicted"/>
<dbReference type="Proteomes" id="UP001305652">
    <property type="component" value="Chromosome"/>
</dbReference>
<dbReference type="EMBL" id="CP137642">
    <property type="protein sequence ID" value="WOX57386.1"/>
    <property type="molecule type" value="Genomic_DNA"/>
</dbReference>
<dbReference type="AlphaFoldDB" id="A0AAX4FTX8"/>